<evidence type="ECO:0000313" key="3">
    <source>
        <dbReference type="EMBL" id="STC70117.1"/>
    </source>
</evidence>
<dbReference type="CDD" id="cd05233">
    <property type="entry name" value="SDR_c"/>
    <property type="match status" value="1"/>
</dbReference>
<dbReference type="EMBL" id="UFXQ01000001">
    <property type="protein sequence ID" value="STC70117.1"/>
    <property type="molecule type" value="Genomic_DNA"/>
</dbReference>
<dbReference type="STRING" id="35756.GCA_001044155_02133"/>
<comment type="similarity">
    <text evidence="1">Belongs to the short-chain dehydrogenases/reductases (SDR) family.</text>
</comment>
<dbReference type="EC" id="1.1.1.-" evidence="3"/>
<dbReference type="SUPFAM" id="SSF51735">
    <property type="entry name" value="NAD(P)-binding Rossmann-fold domains"/>
    <property type="match status" value="1"/>
</dbReference>
<dbReference type="PRINTS" id="PR00081">
    <property type="entry name" value="GDHRDH"/>
</dbReference>
<gene>
    <name evidence="3" type="primary">butA_2</name>
    <name evidence="3" type="ORF">NCTC11862_01925</name>
</gene>
<keyword evidence="4" id="KW-1185">Reference proteome</keyword>
<sequence length="285" mass="29681">MNDFSGHTIIITGAASGIGRATALEVARRGATVVAVDRADSVDQLIDEITAAGGVGEAIHGDLTDRGIVRAAVERAIDLGGQLGPVNNAGVMDGFEGAADVSDEIVERSFGINLYAPLNMVREVLPHMVQAKTGAIVNVGAEASFRGGASGVADTMAKHALVGLTRNTAYTYAKRGIRANLIGPGSVETNLASGFNVADLNPEHGMDAIAPVHQAAIRTAKPEELARVIAFLLSDHASYVNGAVIPIDGGWMAGWGSVLGNAYSVEVLPFWGVSRRERRHVVQPL</sequence>
<dbReference type="InterPro" id="IPR036291">
    <property type="entry name" value="NAD(P)-bd_dom_sf"/>
</dbReference>
<dbReference type="InterPro" id="IPR002347">
    <property type="entry name" value="SDR_fam"/>
</dbReference>
<evidence type="ECO:0000313" key="4">
    <source>
        <dbReference type="Proteomes" id="UP000254467"/>
    </source>
</evidence>
<dbReference type="OrthoDB" id="9786435at2"/>
<dbReference type="RefSeq" id="WP_018580957.1">
    <property type="nucleotide sequence ID" value="NZ_LDYD01000008.1"/>
</dbReference>
<protein>
    <submittedName>
        <fullName evidence="3">Short chain dehydrogenase/reductase family oxidoreductase</fullName>
        <ecNumber evidence="3">1.1.1.-</ecNumber>
    </submittedName>
</protein>
<dbReference type="AlphaFoldDB" id="A0A376CPI3"/>
<dbReference type="PANTHER" id="PTHR24321">
    <property type="entry name" value="DEHYDROGENASES, SHORT CHAIN"/>
    <property type="match status" value="1"/>
</dbReference>
<evidence type="ECO:0000256" key="2">
    <source>
        <dbReference type="ARBA" id="ARBA00023002"/>
    </source>
</evidence>
<dbReference type="PANTHER" id="PTHR24321:SF8">
    <property type="entry name" value="ESTRADIOL 17-BETA-DEHYDROGENASE 8-RELATED"/>
    <property type="match status" value="1"/>
</dbReference>
<name>A0A376CPI3_9CORY</name>
<evidence type="ECO:0000256" key="1">
    <source>
        <dbReference type="ARBA" id="ARBA00006484"/>
    </source>
</evidence>
<dbReference type="FunFam" id="3.40.50.720:FF:000084">
    <property type="entry name" value="Short-chain dehydrogenase reductase"/>
    <property type="match status" value="1"/>
</dbReference>
<proteinExistence type="inferred from homology"/>
<keyword evidence="2 3" id="KW-0560">Oxidoreductase</keyword>
<organism evidence="3 4">
    <name type="scientific">Corynebacterium pilosum</name>
    <dbReference type="NCBI Taxonomy" id="35756"/>
    <lineage>
        <taxon>Bacteria</taxon>
        <taxon>Bacillati</taxon>
        <taxon>Actinomycetota</taxon>
        <taxon>Actinomycetes</taxon>
        <taxon>Mycobacteriales</taxon>
        <taxon>Corynebacteriaceae</taxon>
        <taxon>Corynebacterium</taxon>
    </lineage>
</organism>
<reference evidence="3 4" key="1">
    <citation type="submission" date="2018-06" db="EMBL/GenBank/DDBJ databases">
        <authorList>
            <consortium name="Pathogen Informatics"/>
            <person name="Doyle S."/>
        </authorList>
    </citation>
    <scope>NUCLEOTIDE SEQUENCE [LARGE SCALE GENOMIC DNA]</scope>
    <source>
        <strain evidence="3 4">NCTC11862</strain>
    </source>
</reference>
<dbReference type="Proteomes" id="UP000254467">
    <property type="component" value="Unassembled WGS sequence"/>
</dbReference>
<dbReference type="GO" id="GO:0016491">
    <property type="term" value="F:oxidoreductase activity"/>
    <property type="evidence" value="ECO:0007669"/>
    <property type="project" value="UniProtKB-KW"/>
</dbReference>
<dbReference type="Gene3D" id="3.40.50.720">
    <property type="entry name" value="NAD(P)-binding Rossmann-like Domain"/>
    <property type="match status" value="1"/>
</dbReference>
<dbReference type="Pfam" id="PF13561">
    <property type="entry name" value="adh_short_C2"/>
    <property type="match status" value="1"/>
</dbReference>
<accession>A0A376CPI3</accession>